<name>A0A1E3QDY2_LIPST</name>
<dbReference type="EMBL" id="KV454291">
    <property type="protein sequence ID" value="ODQ75217.1"/>
    <property type="molecule type" value="Genomic_DNA"/>
</dbReference>
<evidence type="ECO:0000313" key="3">
    <source>
        <dbReference type="Proteomes" id="UP000094385"/>
    </source>
</evidence>
<gene>
    <name evidence="2" type="ORF">LIPSTDRAFT_241248</name>
</gene>
<organism evidence="2 3">
    <name type="scientific">Lipomyces starkeyi NRRL Y-11557</name>
    <dbReference type="NCBI Taxonomy" id="675824"/>
    <lineage>
        <taxon>Eukaryota</taxon>
        <taxon>Fungi</taxon>
        <taxon>Dikarya</taxon>
        <taxon>Ascomycota</taxon>
        <taxon>Saccharomycotina</taxon>
        <taxon>Lipomycetes</taxon>
        <taxon>Lipomycetales</taxon>
        <taxon>Lipomycetaceae</taxon>
        <taxon>Lipomyces</taxon>
    </lineage>
</organism>
<keyword evidence="1" id="KW-0812">Transmembrane</keyword>
<proteinExistence type="predicted"/>
<evidence type="ECO:0000313" key="2">
    <source>
        <dbReference type="EMBL" id="ODQ75217.1"/>
    </source>
</evidence>
<dbReference type="AlphaFoldDB" id="A0A1E3QDY2"/>
<protein>
    <submittedName>
        <fullName evidence="2">Uncharacterized protein</fullName>
    </submittedName>
</protein>
<evidence type="ECO:0000256" key="1">
    <source>
        <dbReference type="SAM" id="Phobius"/>
    </source>
</evidence>
<keyword evidence="1" id="KW-0472">Membrane</keyword>
<keyword evidence="1" id="KW-1133">Transmembrane helix</keyword>
<sequence>MSVNLISLSSVMVATPVSVPPGETTGLSTVHQLETTDLGHLSYSRRIRGLIKVIAFTAYVAFAVAYRSSSHGSKRFLFILHLRANSDLGMHAARRYMDCAPSFGGSATS</sequence>
<keyword evidence="3" id="KW-1185">Reference proteome</keyword>
<feature type="transmembrane region" description="Helical" evidence="1">
    <location>
        <begin position="47"/>
        <end position="66"/>
    </location>
</feature>
<reference evidence="2 3" key="1">
    <citation type="journal article" date="2016" name="Proc. Natl. Acad. Sci. U.S.A.">
        <title>Comparative genomics of biotechnologically important yeasts.</title>
        <authorList>
            <person name="Riley R."/>
            <person name="Haridas S."/>
            <person name="Wolfe K.H."/>
            <person name="Lopes M.R."/>
            <person name="Hittinger C.T."/>
            <person name="Goeker M."/>
            <person name="Salamov A.A."/>
            <person name="Wisecaver J.H."/>
            <person name="Long T.M."/>
            <person name="Calvey C.H."/>
            <person name="Aerts A.L."/>
            <person name="Barry K.W."/>
            <person name="Choi C."/>
            <person name="Clum A."/>
            <person name="Coughlan A.Y."/>
            <person name="Deshpande S."/>
            <person name="Douglass A.P."/>
            <person name="Hanson S.J."/>
            <person name="Klenk H.-P."/>
            <person name="LaButti K.M."/>
            <person name="Lapidus A."/>
            <person name="Lindquist E.A."/>
            <person name="Lipzen A.M."/>
            <person name="Meier-Kolthoff J.P."/>
            <person name="Ohm R.A."/>
            <person name="Otillar R.P."/>
            <person name="Pangilinan J.L."/>
            <person name="Peng Y."/>
            <person name="Rokas A."/>
            <person name="Rosa C.A."/>
            <person name="Scheuner C."/>
            <person name="Sibirny A.A."/>
            <person name="Slot J.C."/>
            <person name="Stielow J.B."/>
            <person name="Sun H."/>
            <person name="Kurtzman C.P."/>
            <person name="Blackwell M."/>
            <person name="Grigoriev I.V."/>
            <person name="Jeffries T.W."/>
        </authorList>
    </citation>
    <scope>NUCLEOTIDE SEQUENCE [LARGE SCALE GENOMIC DNA]</scope>
    <source>
        <strain evidence="2 3">NRRL Y-11557</strain>
    </source>
</reference>
<dbReference type="Proteomes" id="UP000094385">
    <property type="component" value="Unassembled WGS sequence"/>
</dbReference>
<accession>A0A1E3QDY2</accession>